<name>A0A4D6NMY5_VIGUN</name>
<protein>
    <submittedName>
        <fullName evidence="1">Uncharacterized protein</fullName>
    </submittedName>
</protein>
<evidence type="ECO:0000313" key="1">
    <source>
        <dbReference type="EMBL" id="QCE14708.1"/>
    </source>
</evidence>
<dbReference type="EMBL" id="CP039355">
    <property type="protein sequence ID" value="QCE14708.1"/>
    <property type="molecule type" value="Genomic_DNA"/>
</dbReference>
<keyword evidence="2" id="KW-1185">Reference proteome</keyword>
<dbReference type="Proteomes" id="UP000501690">
    <property type="component" value="Linkage Group LG11"/>
</dbReference>
<organism evidence="1 2">
    <name type="scientific">Vigna unguiculata</name>
    <name type="common">Cowpea</name>
    <dbReference type="NCBI Taxonomy" id="3917"/>
    <lineage>
        <taxon>Eukaryota</taxon>
        <taxon>Viridiplantae</taxon>
        <taxon>Streptophyta</taxon>
        <taxon>Embryophyta</taxon>
        <taxon>Tracheophyta</taxon>
        <taxon>Spermatophyta</taxon>
        <taxon>Magnoliopsida</taxon>
        <taxon>eudicotyledons</taxon>
        <taxon>Gunneridae</taxon>
        <taxon>Pentapetalae</taxon>
        <taxon>rosids</taxon>
        <taxon>fabids</taxon>
        <taxon>Fabales</taxon>
        <taxon>Fabaceae</taxon>
        <taxon>Papilionoideae</taxon>
        <taxon>50 kb inversion clade</taxon>
        <taxon>NPAAA clade</taxon>
        <taxon>indigoferoid/millettioid clade</taxon>
        <taxon>Phaseoleae</taxon>
        <taxon>Vigna</taxon>
    </lineage>
</organism>
<proteinExistence type="predicted"/>
<gene>
    <name evidence="1" type="ORF">DEO72_LG11g1712</name>
</gene>
<reference evidence="1 2" key="1">
    <citation type="submission" date="2019-04" db="EMBL/GenBank/DDBJ databases">
        <title>An improved genome assembly and genetic linkage map for asparagus bean, Vigna unguiculata ssp. sesquipedialis.</title>
        <authorList>
            <person name="Xia Q."/>
            <person name="Zhang R."/>
            <person name="Dong Y."/>
        </authorList>
    </citation>
    <scope>NUCLEOTIDE SEQUENCE [LARGE SCALE GENOMIC DNA]</scope>
    <source>
        <tissue evidence="1">Leaf</tissue>
    </source>
</reference>
<accession>A0A4D6NMY5</accession>
<dbReference type="AlphaFoldDB" id="A0A4D6NMY5"/>
<sequence length="76" mass="8513">MPQPSSSSMISYSQMMPHAFNTDAFEMRLKVPSTSPANVIFGSPLREGLFLNWFLSTAKIHHVIASFSVRNLELGR</sequence>
<evidence type="ECO:0000313" key="2">
    <source>
        <dbReference type="Proteomes" id="UP000501690"/>
    </source>
</evidence>